<dbReference type="HAMAP" id="MF_01820">
    <property type="entry name" value="GTPase_RsgA"/>
    <property type="match status" value="1"/>
</dbReference>
<dbReference type="SUPFAM" id="SSF52540">
    <property type="entry name" value="P-loop containing nucleoside triphosphate hydrolases"/>
    <property type="match status" value="1"/>
</dbReference>
<feature type="binding site" evidence="10">
    <location>
        <begin position="195"/>
        <end position="203"/>
    </location>
    <ligand>
        <name>GTP</name>
        <dbReference type="ChEBI" id="CHEBI:37565"/>
    </ligand>
</feature>
<protein>
    <recommendedName>
        <fullName evidence="10">Small ribosomal subunit biogenesis GTPase RsgA</fullName>
        <ecNumber evidence="10">3.6.1.-</ecNumber>
    </recommendedName>
</protein>
<dbReference type="RefSeq" id="WP_055734450.1">
    <property type="nucleotide sequence ID" value="NZ_BMDY01000007.1"/>
</dbReference>
<dbReference type="PROSITE" id="PS51721">
    <property type="entry name" value="G_CP"/>
    <property type="match status" value="1"/>
</dbReference>
<keyword evidence="3 10" id="KW-0479">Metal-binding</keyword>
<feature type="domain" description="EngC GTPase" evidence="12">
    <location>
        <begin position="104"/>
        <end position="251"/>
    </location>
</feature>
<evidence type="ECO:0000313" key="14">
    <source>
        <dbReference type="EMBL" id="GGB02308.1"/>
    </source>
</evidence>
<evidence type="ECO:0000256" key="5">
    <source>
        <dbReference type="ARBA" id="ARBA00022741"/>
    </source>
</evidence>
<keyword evidence="2 10" id="KW-0690">Ribosome biogenesis</keyword>
<evidence type="ECO:0000259" key="13">
    <source>
        <dbReference type="PROSITE" id="PS51721"/>
    </source>
</evidence>
<feature type="binding site" evidence="10">
    <location>
        <begin position="143"/>
        <end position="146"/>
    </location>
    <ligand>
        <name>GTP</name>
        <dbReference type="ChEBI" id="CHEBI:37565"/>
    </ligand>
</feature>
<dbReference type="InterPro" id="IPR010914">
    <property type="entry name" value="RsgA_GTPase_dom"/>
</dbReference>
<feature type="binding site" evidence="10">
    <location>
        <position position="276"/>
    </location>
    <ligand>
        <name>Zn(2+)</name>
        <dbReference type="ChEBI" id="CHEBI:29105"/>
    </ligand>
</feature>
<feature type="binding site" evidence="10">
    <location>
        <position position="283"/>
    </location>
    <ligand>
        <name>Zn(2+)</name>
        <dbReference type="ChEBI" id="CHEBI:29105"/>
    </ligand>
</feature>
<evidence type="ECO:0000256" key="11">
    <source>
        <dbReference type="SAM" id="MobiDB-lite"/>
    </source>
</evidence>
<dbReference type="InterPro" id="IPR030378">
    <property type="entry name" value="G_CP_dom"/>
</dbReference>
<dbReference type="Pfam" id="PF03193">
    <property type="entry name" value="RsgA_GTPase"/>
    <property type="match status" value="1"/>
</dbReference>
<feature type="binding site" evidence="10">
    <location>
        <position position="281"/>
    </location>
    <ligand>
        <name>Zn(2+)</name>
        <dbReference type="ChEBI" id="CHEBI:29105"/>
    </ligand>
</feature>
<dbReference type="Gene3D" id="3.40.50.300">
    <property type="entry name" value="P-loop containing nucleotide triphosphate hydrolases"/>
    <property type="match status" value="1"/>
</dbReference>
<comment type="caution">
    <text evidence="14">The sequence shown here is derived from an EMBL/GenBank/DDBJ whole genome shotgun (WGS) entry which is preliminary data.</text>
</comment>
<dbReference type="PANTHER" id="PTHR32120:SF10">
    <property type="entry name" value="SMALL RIBOSOMAL SUBUNIT BIOGENESIS GTPASE RSGA"/>
    <property type="match status" value="1"/>
</dbReference>
<feature type="binding site" evidence="10">
    <location>
        <position position="289"/>
    </location>
    <ligand>
        <name>Zn(2+)</name>
        <dbReference type="ChEBI" id="CHEBI:29105"/>
    </ligand>
</feature>
<comment type="function">
    <text evidence="10">One of several proteins that assist in the late maturation steps of the functional core of the 30S ribosomal subunit. Helps release RbfA from mature subunits. May play a role in the assembly of ribosomal proteins into the subunit. Circularly permuted GTPase that catalyzes slow GTP hydrolysis, GTPase activity is stimulated by the 30S ribosomal subunit.</text>
</comment>
<keyword evidence="1 10" id="KW-0963">Cytoplasm</keyword>
<dbReference type="Gene3D" id="1.10.40.50">
    <property type="entry name" value="Probable gtpase engc, domain 3"/>
    <property type="match status" value="1"/>
</dbReference>
<evidence type="ECO:0000313" key="15">
    <source>
        <dbReference type="Proteomes" id="UP000651977"/>
    </source>
</evidence>
<feature type="domain" description="CP-type G" evidence="13">
    <location>
        <begin position="98"/>
        <end position="253"/>
    </location>
</feature>
<keyword evidence="9 10" id="KW-0342">GTP-binding</keyword>
<reference evidence="15" key="1">
    <citation type="journal article" date="2019" name="Int. J. Syst. Evol. Microbiol.">
        <title>The Global Catalogue of Microorganisms (GCM) 10K type strain sequencing project: providing services to taxonomists for standard genome sequencing and annotation.</title>
        <authorList>
            <consortium name="The Broad Institute Genomics Platform"/>
            <consortium name="The Broad Institute Genome Sequencing Center for Infectious Disease"/>
            <person name="Wu L."/>
            <person name="Ma J."/>
        </authorList>
    </citation>
    <scope>NUCLEOTIDE SEQUENCE [LARGE SCALE GENOMIC DNA]</scope>
    <source>
        <strain evidence="15">CGMCC 1.10131</strain>
    </source>
</reference>
<evidence type="ECO:0000256" key="9">
    <source>
        <dbReference type="ARBA" id="ARBA00023134"/>
    </source>
</evidence>
<gene>
    <name evidence="14" type="primary">rsgA2</name>
    <name evidence="10" type="synonym">rsgA</name>
    <name evidence="14" type="ORF">GCM10007414_14520</name>
</gene>
<evidence type="ECO:0000256" key="3">
    <source>
        <dbReference type="ARBA" id="ARBA00022723"/>
    </source>
</evidence>
<dbReference type="Proteomes" id="UP000651977">
    <property type="component" value="Unassembled WGS sequence"/>
</dbReference>
<dbReference type="PANTHER" id="PTHR32120">
    <property type="entry name" value="SMALL RIBOSOMAL SUBUNIT BIOGENESIS GTPASE RSGA"/>
    <property type="match status" value="1"/>
</dbReference>
<dbReference type="EMBL" id="BMDY01000007">
    <property type="protein sequence ID" value="GGB02308.1"/>
    <property type="molecule type" value="Genomic_DNA"/>
</dbReference>
<comment type="subunit">
    <text evidence="10">Monomer. Associates with 30S ribosomal subunit, binds 16S rRNA.</text>
</comment>
<comment type="cofactor">
    <cofactor evidence="10">
        <name>Zn(2+)</name>
        <dbReference type="ChEBI" id="CHEBI:29105"/>
    </cofactor>
    <text evidence="10">Binds 1 zinc ion per subunit.</text>
</comment>
<sequence>MSNCFSLSQLGWKAFFHQQLNLEQLEQGFAARVFAQHRSHYLLATEQGWLELPVSSQQPPITVGDWLWLHNHKGAVRLVKLLERSSLFSRKAAGPSAQQQLIAANVDTAFIVCSLNNDFNLNRIERYLSLASEAQVEAVVVLSKADGCADPQRYVEQVQALKPMLNVLAINALDSEQVQALSAWCNVGQTVAFLGSSGVGKSTLVNSLLGEQRNATGAIREDDSKGRHTTTARALLQMPNAGLLLDTPGMRELQLSDCEQGVKHTFDEISQLAEECKFADCQHQSEPGCAVQRAINQGLLDPRRLSSYQKLLREQQLNAASIAQRRAHQRDLSKMYKRVQQQHNKRQQ</sequence>
<dbReference type="NCBIfam" id="TIGR00157">
    <property type="entry name" value="ribosome small subunit-dependent GTPase A"/>
    <property type="match status" value="1"/>
</dbReference>
<evidence type="ECO:0000256" key="2">
    <source>
        <dbReference type="ARBA" id="ARBA00022517"/>
    </source>
</evidence>
<accession>A0ABQ1HZM5</accession>
<evidence type="ECO:0000259" key="12">
    <source>
        <dbReference type="PROSITE" id="PS50936"/>
    </source>
</evidence>
<comment type="subcellular location">
    <subcellularLocation>
        <location evidence="10">Cytoplasm</location>
    </subcellularLocation>
</comment>
<evidence type="ECO:0000256" key="10">
    <source>
        <dbReference type="HAMAP-Rule" id="MF_01820"/>
    </source>
</evidence>
<organism evidence="14 15">
    <name type="scientific">Agarivorans gilvus</name>
    <dbReference type="NCBI Taxonomy" id="680279"/>
    <lineage>
        <taxon>Bacteria</taxon>
        <taxon>Pseudomonadati</taxon>
        <taxon>Pseudomonadota</taxon>
        <taxon>Gammaproteobacteria</taxon>
        <taxon>Alteromonadales</taxon>
        <taxon>Alteromonadaceae</taxon>
        <taxon>Agarivorans</taxon>
    </lineage>
</organism>
<name>A0ABQ1HZM5_9ALTE</name>
<evidence type="ECO:0000256" key="1">
    <source>
        <dbReference type="ARBA" id="ARBA00022490"/>
    </source>
</evidence>
<dbReference type="PROSITE" id="PS50936">
    <property type="entry name" value="ENGC_GTPASE"/>
    <property type="match status" value="1"/>
</dbReference>
<keyword evidence="4 10" id="KW-0699">rRNA-binding</keyword>
<keyword evidence="7 10" id="KW-0862">Zinc</keyword>
<keyword evidence="8 10" id="KW-0694">RNA-binding</keyword>
<evidence type="ECO:0000256" key="8">
    <source>
        <dbReference type="ARBA" id="ARBA00022884"/>
    </source>
</evidence>
<dbReference type="InterPro" id="IPR004881">
    <property type="entry name" value="Ribosome_biogen_GTPase_RsgA"/>
</dbReference>
<dbReference type="InterPro" id="IPR027417">
    <property type="entry name" value="P-loop_NTPase"/>
</dbReference>
<comment type="similarity">
    <text evidence="10">Belongs to the TRAFAC class YlqF/YawG GTPase family. RsgA subfamily.</text>
</comment>
<dbReference type="CDD" id="cd01854">
    <property type="entry name" value="YjeQ_EngC"/>
    <property type="match status" value="1"/>
</dbReference>
<keyword evidence="6 10" id="KW-0378">Hydrolase</keyword>
<keyword evidence="15" id="KW-1185">Reference proteome</keyword>
<evidence type="ECO:0000256" key="7">
    <source>
        <dbReference type="ARBA" id="ARBA00022833"/>
    </source>
</evidence>
<dbReference type="EC" id="3.6.1.-" evidence="10"/>
<keyword evidence="5 10" id="KW-0547">Nucleotide-binding</keyword>
<evidence type="ECO:0000256" key="6">
    <source>
        <dbReference type="ARBA" id="ARBA00022801"/>
    </source>
</evidence>
<proteinExistence type="inferred from homology"/>
<feature type="region of interest" description="Disordered" evidence="11">
    <location>
        <begin position="329"/>
        <end position="348"/>
    </location>
</feature>
<evidence type="ECO:0000256" key="4">
    <source>
        <dbReference type="ARBA" id="ARBA00022730"/>
    </source>
</evidence>